<reference evidence="1" key="1">
    <citation type="submission" date="2014-11" db="EMBL/GenBank/DDBJ databases">
        <authorList>
            <person name="Amaro Gonzalez C."/>
        </authorList>
    </citation>
    <scope>NUCLEOTIDE SEQUENCE</scope>
</reference>
<dbReference type="EMBL" id="GBXM01079312">
    <property type="protein sequence ID" value="JAH29265.1"/>
    <property type="molecule type" value="Transcribed_RNA"/>
</dbReference>
<accession>A0A0E9RLF3</accession>
<dbReference type="AlphaFoldDB" id="A0A0E9RLF3"/>
<proteinExistence type="predicted"/>
<protein>
    <submittedName>
        <fullName evidence="1">Uncharacterized protein</fullName>
    </submittedName>
</protein>
<organism evidence="1">
    <name type="scientific">Anguilla anguilla</name>
    <name type="common">European freshwater eel</name>
    <name type="synonym">Muraena anguilla</name>
    <dbReference type="NCBI Taxonomy" id="7936"/>
    <lineage>
        <taxon>Eukaryota</taxon>
        <taxon>Metazoa</taxon>
        <taxon>Chordata</taxon>
        <taxon>Craniata</taxon>
        <taxon>Vertebrata</taxon>
        <taxon>Euteleostomi</taxon>
        <taxon>Actinopterygii</taxon>
        <taxon>Neopterygii</taxon>
        <taxon>Teleostei</taxon>
        <taxon>Anguilliformes</taxon>
        <taxon>Anguillidae</taxon>
        <taxon>Anguilla</taxon>
    </lineage>
</organism>
<reference evidence="1" key="2">
    <citation type="journal article" date="2015" name="Fish Shellfish Immunol.">
        <title>Early steps in the European eel (Anguilla anguilla)-Vibrio vulnificus interaction in the gills: Role of the RtxA13 toxin.</title>
        <authorList>
            <person name="Callol A."/>
            <person name="Pajuelo D."/>
            <person name="Ebbesson L."/>
            <person name="Teles M."/>
            <person name="MacKenzie S."/>
            <person name="Amaro C."/>
        </authorList>
    </citation>
    <scope>NUCLEOTIDE SEQUENCE</scope>
</reference>
<sequence>MGLKHPPVLPGCFGKSYSFNNFHCFEGVGQASNYSATPWRLTELPVLTRALKPKG</sequence>
<name>A0A0E9RLF3_ANGAN</name>
<evidence type="ECO:0000313" key="1">
    <source>
        <dbReference type="EMBL" id="JAH29265.1"/>
    </source>
</evidence>